<evidence type="ECO:0000313" key="5">
    <source>
        <dbReference type="Proteomes" id="UP000190285"/>
    </source>
</evidence>
<evidence type="ECO:0000256" key="2">
    <source>
        <dbReference type="ARBA" id="ARBA00023008"/>
    </source>
</evidence>
<dbReference type="CDD" id="cd00371">
    <property type="entry name" value="HMA"/>
    <property type="match status" value="1"/>
</dbReference>
<dbReference type="FunFam" id="3.30.70.100:FF:000005">
    <property type="entry name" value="Copper-exporting P-type ATPase A"/>
    <property type="match status" value="1"/>
</dbReference>
<reference evidence="4 5" key="1">
    <citation type="submission" date="2017-02" db="EMBL/GenBank/DDBJ databases">
        <authorList>
            <person name="Peterson S.W."/>
        </authorList>
    </citation>
    <scope>NUCLEOTIDE SEQUENCE [LARGE SCALE GENOMIC DNA]</scope>
    <source>
        <strain evidence="4 5">M1</strain>
    </source>
</reference>
<dbReference type="InterPro" id="IPR036163">
    <property type="entry name" value="HMA_dom_sf"/>
</dbReference>
<evidence type="ECO:0000313" key="4">
    <source>
        <dbReference type="EMBL" id="SKC83293.1"/>
    </source>
</evidence>
<dbReference type="Gene3D" id="3.30.70.100">
    <property type="match status" value="1"/>
</dbReference>
<sequence length="85" mass="9423">MTIEKNFKIKGMTCAACVRAVERAVNKKDGILDANVNLATEKMMVKYNEEEVSQDEIVEAVSKAGYEALLDEELKEVVIPVEGMT</sequence>
<dbReference type="SUPFAM" id="SSF55008">
    <property type="entry name" value="HMA, heavy metal-associated domain"/>
    <property type="match status" value="1"/>
</dbReference>
<dbReference type="PROSITE" id="PS50846">
    <property type="entry name" value="HMA_2"/>
    <property type="match status" value="1"/>
</dbReference>
<organism evidence="4 5">
    <name type="scientific">Maledivibacter halophilus</name>
    <dbReference type="NCBI Taxonomy" id="36842"/>
    <lineage>
        <taxon>Bacteria</taxon>
        <taxon>Bacillati</taxon>
        <taxon>Bacillota</taxon>
        <taxon>Clostridia</taxon>
        <taxon>Peptostreptococcales</taxon>
        <taxon>Caminicellaceae</taxon>
        <taxon>Maledivibacter</taxon>
    </lineage>
</organism>
<dbReference type="PROSITE" id="PS01047">
    <property type="entry name" value="HMA_1"/>
    <property type="match status" value="1"/>
</dbReference>
<dbReference type="STRING" id="36842.SAMN02194393_03871"/>
<keyword evidence="1" id="KW-0479">Metal-binding</keyword>
<keyword evidence="5" id="KW-1185">Reference proteome</keyword>
<evidence type="ECO:0000256" key="1">
    <source>
        <dbReference type="ARBA" id="ARBA00022723"/>
    </source>
</evidence>
<evidence type="ECO:0000259" key="3">
    <source>
        <dbReference type="PROSITE" id="PS50846"/>
    </source>
</evidence>
<gene>
    <name evidence="4" type="ORF">SAMN02194393_03871</name>
</gene>
<feature type="domain" description="HMA" evidence="3">
    <location>
        <begin position="3"/>
        <end position="69"/>
    </location>
</feature>
<dbReference type="InterPro" id="IPR017969">
    <property type="entry name" value="Heavy-metal-associated_CS"/>
</dbReference>
<dbReference type="GO" id="GO:0046872">
    <property type="term" value="F:metal ion binding"/>
    <property type="evidence" value="ECO:0007669"/>
    <property type="project" value="UniProtKB-KW"/>
</dbReference>
<dbReference type="PANTHER" id="PTHR46594">
    <property type="entry name" value="P-TYPE CATION-TRANSPORTING ATPASE"/>
    <property type="match status" value="1"/>
</dbReference>
<dbReference type="Pfam" id="PF00403">
    <property type="entry name" value="HMA"/>
    <property type="match status" value="1"/>
</dbReference>
<accession>A0A1T5M587</accession>
<dbReference type="Proteomes" id="UP000190285">
    <property type="component" value="Unassembled WGS sequence"/>
</dbReference>
<protein>
    <submittedName>
        <fullName evidence="4">Copper ion binding protein</fullName>
    </submittedName>
</protein>
<dbReference type="PANTHER" id="PTHR46594:SF6">
    <property type="entry name" value="COPPER-TRANSPORTING ATPASE RAN1"/>
    <property type="match status" value="1"/>
</dbReference>
<dbReference type="InterPro" id="IPR006121">
    <property type="entry name" value="HMA_dom"/>
</dbReference>
<keyword evidence="2" id="KW-0186">Copper</keyword>
<name>A0A1T5M587_9FIRM</name>
<dbReference type="AlphaFoldDB" id="A0A1T5M587"/>
<dbReference type="EMBL" id="FUZT01000010">
    <property type="protein sequence ID" value="SKC83293.1"/>
    <property type="molecule type" value="Genomic_DNA"/>
</dbReference>
<proteinExistence type="predicted"/>